<keyword evidence="4" id="KW-1003">Cell membrane</keyword>
<dbReference type="Gene3D" id="3.30.565.10">
    <property type="entry name" value="Histidine kinase-like ATPase, C-terminal domain"/>
    <property type="match status" value="1"/>
</dbReference>
<evidence type="ECO:0000256" key="4">
    <source>
        <dbReference type="ARBA" id="ARBA00022475"/>
    </source>
</evidence>
<evidence type="ECO:0000256" key="8">
    <source>
        <dbReference type="ARBA" id="ARBA00022777"/>
    </source>
</evidence>
<evidence type="ECO:0000256" key="1">
    <source>
        <dbReference type="ARBA" id="ARBA00000085"/>
    </source>
</evidence>
<gene>
    <name evidence="14" type="ORF">J2Z53_001926</name>
</gene>
<keyword evidence="15" id="KW-1185">Reference proteome</keyword>
<comment type="catalytic activity">
    <reaction evidence="1">
        <text>ATP + protein L-histidine = ADP + protein N-phospho-L-histidine.</text>
        <dbReference type="EC" id="2.7.13.3"/>
    </reaction>
</comment>
<comment type="subcellular location">
    <subcellularLocation>
        <location evidence="2">Cell membrane</location>
        <topology evidence="2">Multi-pass membrane protein</topology>
    </subcellularLocation>
</comment>
<dbReference type="EMBL" id="JAGGJZ010000006">
    <property type="protein sequence ID" value="MBP1890331.1"/>
    <property type="molecule type" value="Genomic_DNA"/>
</dbReference>
<evidence type="ECO:0000256" key="3">
    <source>
        <dbReference type="ARBA" id="ARBA00012438"/>
    </source>
</evidence>
<keyword evidence="5" id="KW-0597">Phosphoprotein</keyword>
<dbReference type="PANTHER" id="PTHR45453">
    <property type="entry name" value="PHOSPHATE REGULON SENSOR PROTEIN PHOR"/>
    <property type="match status" value="1"/>
</dbReference>
<dbReference type="SMART" id="SM00387">
    <property type="entry name" value="HATPase_c"/>
    <property type="match status" value="1"/>
</dbReference>
<dbReference type="RefSeq" id="WP_209797254.1">
    <property type="nucleotide sequence ID" value="NZ_JAGGJZ010000006.1"/>
</dbReference>
<evidence type="ECO:0000313" key="14">
    <source>
        <dbReference type="EMBL" id="MBP1890331.1"/>
    </source>
</evidence>
<dbReference type="InterPro" id="IPR005467">
    <property type="entry name" value="His_kinase_dom"/>
</dbReference>
<dbReference type="PROSITE" id="PS50109">
    <property type="entry name" value="HIS_KIN"/>
    <property type="match status" value="1"/>
</dbReference>
<accession>A0ABS4F255</accession>
<keyword evidence="10" id="KW-0902">Two-component regulatory system</keyword>
<dbReference type="GO" id="GO:0016301">
    <property type="term" value="F:kinase activity"/>
    <property type="evidence" value="ECO:0007669"/>
    <property type="project" value="UniProtKB-KW"/>
</dbReference>
<dbReference type="PRINTS" id="PR00344">
    <property type="entry name" value="BCTRLSENSOR"/>
</dbReference>
<keyword evidence="7 12" id="KW-0812">Transmembrane</keyword>
<feature type="transmembrane region" description="Helical" evidence="12">
    <location>
        <begin position="37"/>
        <end position="55"/>
    </location>
</feature>
<dbReference type="CDD" id="cd00082">
    <property type="entry name" value="HisKA"/>
    <property type="match status" value="1"/>
</dbReference>
<dbReference type="InterPro" id="IPR050351">
    <property type="entry name" value="BphY/WalK/GraS-like"/>
</dbReference>
<name>A0ABS4F255_9CLOT</name>
<dbReference type="SUPFAM" id="SSF47384">
    <property type="entry name" value="Homodimeric domain of signal transducing histidine kinase"/>
    <property type="match status" value="1"/>
</dbReference>
<sequence length="336" mass="39634">MKFLDYLKDKGLILILNIFIFSIVALFMILFNFGSGIIFVLFFIWFSPLISYIIFEFFKEKKFFDDITEVTKKLDRKFLLPEVINKPNFLEGKIMYDVLKDTNKDMHEHVKHYKEKQREYREYIEMWVHEIKTPIASSKLIIDNNKNELTQNISKELKKIDEMVEQVLYYSKSDEANKDYIVKEFSIKKAINNVIKKNSRDFIEKRILLDIKEVDLYVFSDIKWVEFIINQIIINSLKYTNKGGRIFIHTKKEKNKIILIIEDNGVGIIEEEINKVFLKGFTGENGRIFGKSTGIGLYLCKTLCDKLGLSLDLQSRKNEGTRVSIIFPLGQNTNFY</sequence>
<dbReference type="InterPro" id="IPR036890">
    <property type="entry name" value="HATPase_C_sf"/>
</dbReference>
<comment type="caution">
    <text evidence="14">The sequence shown here is derived from an EMBL/GenBank/DDBJ whole genome shotgun (WGS) entry which is preliminary data.</text>
</comment>
<keyword evidence="6" id="KW-0808">Transferase</keyword>
<keyword evidence="9 12" id="KW-1133">Transmembrane helix</keyword>
<evidence type="ECO:0000256" key="2">
    <source>
        <dbReference type="ARBA" id="ARBA00004651"/>
    </source>
</evidence>
<evidence type="ECO:0000256" key="10">
    <source>
        <dbReference type="ARBA" id="ARBA00023012"/>
    </source>
</evidence>
<dbReference type="PANTHER" id="PTHR45453:SF2">
    <property type="entry name" value="HISTIDINE KINASE"/>
    <property type="match status" value="1"/>
</dbReference>
<dbReference type="InterPro" id="IPR003661">
    <property type="entry name" value="HisK_dim/P_dom"/>
</dbReference>
<evidence type="ECO:0000259" key="13">
    <source>
        <dbReference type="PROSITE" id="PS50109"/>
    </source>
</evidence>
<reference evidence="14 15" key="1">
    <citation type="submission" date="2021-03" db="EMBL/GenBank/DDBJ databases">
        <title>Genomic Encyclopedia of Type Strains, Phase IV (KMG-IV): sequencing the most valuable type-strain genomes for metagenomic binning, comparative biology and taxonomic classification.</title>
        <authorList>
            <person name="Goeker M."/>
        </authorList>
    </citation>
    <scope>NUCLEOTIDE SEQUENCE [LARGE SCALE GENOMIC DNA]</scope>
    <source>
        <strain evidence="14 15">DSM 3984</strain>
    </source>
</reference>
<keyword evidence="8 14" id="KW-0418">Kinase</keyword>
<evidence type="ECO:0000256" key="11">
    <source>
        <dbReference type="ARBA" id="ARBA00023136"/>
    </source>
</evidence>
<evidence type="ECO:0000256" key="6">
    <source>
        <dbReference type="ARBA" id="ARBA00022679"/>
    </source>
</evidence>
<dbReference type="Gene3D" id="1.10.287.130">
    <property type="match status" value="1"/>
</dbReference>
<organism evidence="14 15">
    <name type="scientific">Clostridium moniliforme</name>
    <dbReference type="NCBI Taxonomy" id="39489"/>
    <lineage>
        <taxon>Bacteria</taxon>
        <taxon>Bacillati</taxon>
        <taxon>Bacillota</taxon>
        <taxon>Clostridia</taxon>
        <taxon>Eubacteriales</taxon>
        <taxon>Clostridiaceae</taxon>
        <taxon>Clostridium</taxon>
    </lineage>
</organism>
<dbReference type="EC" id="2.7.13.3" evidence="3"/>
<dbReference type="InterPro" id="IPR036097">
    <property type="entry name" value="HisK_dim/P_sf"/>
</dbReference>
<feature type="domain" description="Histidine kinase" evidence="13">
    <location>
        <begin position="126"/>
        <end position="331"/>
    </location>
</feature>
<dbReference type="SUPFAM" id="SSF55874">
    <property type="entry name" value="ATPase domain of HSP90 chaperone/DNA topoisomerase II/histidine kinase"/>
    <property type="match status" value="1"/>
</dbReference>
<dbReference type="Proteomes" id="UP000783390">
    <property type="component" value="Unassembled WGS sequence"/>
</dbReference>
<dbReference type="InterPro" id="IPR003594">
    <property type="entry name" value="HATPase_dom"/>
</dbReference>
<dbReference type="InterPro" id="IPR004358">
    <property type="entry name" value="Sig_transdc_His_kin-like_C"/>
</dbReference>
<evidence type="ECO:0000256" key="5">
    <source>
        <dbReference type="ARBA" id="ARBA00022553"/>
    </source>
</evidence>
<keyword evidence="11 12" id="KW-0472">Membrane</keyword>
<evidence type="ECO:0000256" key="7">
    <source>
        <dbReference type="ARBA" id="ARBA00022692"/>
    </source>
</evidence>
<dbReference type="Pfam" id="PF02518">
    <property type="entry name" value="HATPase_c"/>
    <property type="match status" value="1"/>
</dbReference>
<proteinExistence type="predicted"/>
<feature type="transmembrane region" description="Helical" evidence="12">
    <location>
        <begin position="12"/>
        <end position="31"/>
    </location>
</feature>
<evidence type="ECO:0000256" key="12">
    <source>
        <dbReference type="SAM" id="Phobius"/>
    </source>
</evidence>
<evidence type="ECO:0000256" key="9">
    <source>
        <dbReference type="ARBA" id="ARBA00022989"/>
    </source>
</evidence>
<evidence type="ECO:0000313" key="15">
    <source>
        <dbReference type="Proteomes" id="UP000783390"/>
    </source>
</evidence>
<protein>
    <recommendedName>
        <fullName evidence="3">histidine kinase</fullName>
        <ecNumber evidence="3">2.7.13.3</ecNumber>
    </recommendedName>
</protein>